<dbReference type="GO" id="GO:0005829">
    <property type="term" value="C:cytosol"/>
    <property type="evidence" value="ECO:0007669"/>
    <property type="project" value="TreeGrafter"/>
</dbReference>
<evidence type="ECO:0000313" key="3">
    <source>
        <dbReference type="EMBL" id="HAR55327.1"/>
    </source>
</evidence>
<dbReference type="Pfam" id="PF13185">
    <property type="entry name" value="GAF_2"/>
    <property type="match status" value="1"/>
</dbReference>
<dbReference type="GO" id="GO:0033745">
    <property type="term" value="F:L-methionine-(R)-S-oxide reductase activity"/>
    <property type="evidence" value="ECO:0007669"/>
    <property type="project" value="TreeGrafter"/>
</dbReference>
<dbReference type="FunFam" id="3.30.450.40:FF:000008">
    <property type="entry name" value="GAF domain-containing proteins"/>
    <property type="match status" value="1"/>
</dbReference>
<dbReference type="STRING" id="314276.OS145_06267"/>
<gene>
    <name evidence="3" type="ORF">DCR58_00935</name>
</gene>
<dbReference type="EMBL" id="DMUP01000022">
    <property type="protein sequence ID" value="HAR55327.1"/>
    <property type="molecule type" value="Genomic_DNA"/>
</dbReference>
<evidence type="ECO:0000256" key="1">
    <source>
        <dbReference type="ARBA" id="ARBA00038454"/>
    </source>
</evidence>
<dbReference type="InterPro" id="IPR051330">
    <property type="entry name" value="Phosphatase_reg/MetRdx"/>
</dbReference>
<comment type="similarity">
    <text evidence="1">Belongs to the free Met sulfoxide reductase family.</text>
</comment>
<proteinExistence type="inferred from homology"/>
<organism evidence="3 4">
    <name type="scientific">Idiomarina baltica</name>
    <dbReference type="NCBI Taxonomy" id="190892"/>
    <lineage>
        <taxon>Bacteria</taxon>
        <taxon>Pseudomonadati</taxon>
        <taxon>Pseudomonadota</taxon>
        <taxon>Gammaproteobacteria</taxon>
        <taxon>Alteromonadales</taxon>
        <taxon>Idiomarinaceae</taxon>
        <taxon>Idiomarina</taxon>
    </lineage>
</organism>
<reference evidence="3 4" key="1">
    <citation type="journal article" date="2018" name="Nat. Biotechnol.">
        <title>A standardized bacterial taxonomy based on genome phylogeny substantially revises the tree of life.</title>
        <authorList>
            <person name="Parks D.H."/>
            <person name="Chuvochina M."/>
            <person name="Waite D.W."/>
            <person name="Rinke C."/>
            <person name="Skarshewski A."/>
            <person name="Chaumeil P.A."/>
            <person name="Hugenholtz P."/>
        </authorList>
    </citation>
    <scope>NUCLEOTIDE SEQUENCE [LARGE SCALE GENOMIC DNA]</scope>
    <source>
        <strain evidence="3">UBA9360</strain>
    </source>
</reference>
<accession>A0A348WLB5</accession>
<dbReference type="InterPro" id="IPR003018">
    <property type="entry name" value="GAF"/>
</dbReference>
<evidence type="ECO:0000259" key="2">
    <source>
        <dbReference type="Pfam" id="PF13185"/>
    </source>
</evidence>
<dbReference type="PANTHER" id="PTHR21021">
    <property type="entry name" value="GAF/PUTATIVE CYTOSKELETAL PROTEIN"/>
    <property type="match status" value="1"/>
</dbReference>
<dbReference type="RefSeq" id="WP_006955817.1">
    <property type="nucleotide sequence ID" value="NZ_DAIRLQ010000011.1"/>
</dbReference>
<name>A0A348WLB5_9GAMM</name>
<sequence>MQVVSVRDDIVTQCEAITSGESDLIANLANISALIFDQFEDINWAGFYLTRGERELVLGPFQGKVACVRIPFGQGVCGVAADSQALQHVHDVHEFSGHIACDAASNAEVVAPIIVDGKTVGVLDIDSPTVGRFSAEDAEMFARIAAICATFNWNQA</sequence>
<feature type="domain" description="GAF" evidence="2">
    <location>
        <begin position="28"/>
        <end position="149"/>
    </location>
</feature>
<protein>
    <submittedName>
        <fullName evidence="3">GAF domain-containing protein</fullName>
    </submittedName>
</protein>
<dbReference type="AlphaFoldDB" id="A0A348WLB5"/>
<dbReference type="PANTHER" id="PTHR21021:SF15">
    <property type="entry name" value="FREE METHIONINE-R-SULFOXIDE REDUCTASE"/>
    <property type="match status" value="1"/>
</dbReference>
<dbReference type="Gene3D" id="3.30.450.40">
    <property type="match status" value="1"/>
</dbReference>
<comment type="caution">
    <text evidence="3">The sequence shown here is derived from an EMBL/GenBank/DDBJ whole genome shotgun (WGS) entry which is preliminary data.</text>
</comment>
<evidence type="ECO:0000313" key="4">
    <source>
        <dbReference type="Proteomes" id="UP000262878"/>
    </source>
</evidence>
<dbReference type="Proteomes" id="UP000262878">
    <property type="component" value="Unassembled WGS sequence"/>
</dbReference>
<dbReference type="SUPFAM" id="SSF55781">
    <property type="entry name" value="GAF domain-like"/>
    <property type="match status" value="1"/>
</dbReference>
<dbReference type="InterPro" id="IPR029016">
    <property type="entry name" value="GAF-like_dom_sf"/>
</dbReference>